<proteinExistence type="predicted"/>
<dbReference type="Proteomes" id="UP000217790">
    <property type="component" value="Unassembled WGS sequence"/>
</dbReference>
<dbReference type="InParanoid" id="A0A2H3CEV4"/>
<sequence>MLFTINQNLLVKLSGFRDWHEPTTTVDVTIYTKMLPYSDLCPGAVPRRISLLLSVRHAAFGRRQIKFGNLRLFMHGLFRWLEEQTNIATLGFPALTTVTLHCPCYRYPPFRRVLCTKPTLSDSRRSTLHFIGSLYCCQNSQSKIVRHVGSVG</sequence>
<evidence type="ECO:0000313" key="1">
    <source>
        <dbReference type="EMBL" id="PBK80380.1"/>
    </source>
</evidence>
<dbReference type="EMBL" id="KZ293746">
    <property type="protein sequence ID" value="PBK80380.1"/>
    <property type="molecule type" value="Genomic_DNA"/>
</dbReference>
<accession>A0A2H3CEV4</accession>
<name>A0A2H3CEV4_ARMGA</name>
<gene>
    <name evidence="1" type="ORF">ARMGADRAFT_78907</name>
</gene>
<evidence type="ECO:0000313" key="2">
    <source>
        <dbReference type="Proteomes" id="UP000217790"/>
    </source>
</evidence>
<keyword evidence="2" id="KW-1185">Reference proteome</keyword>
<protein>
    <submittedName>
        <fullName evidence="1">Uncharacterized protein</fullName>
    </submittedName>
</protein>
<dbReference type="AlphaFoldDB" id="A0A2H3CEV4"/>
<reference evidence="2" key="1">
    <citation type="journal article" date="2017" name="Nat. Ecol. Evol.">
        <title>Genome expansion and lineage-specific genetic innovations in the forest pathogenic fungi Armillaria.</title>
        <authorList>
            <person name="Sipos G."/>
            <person name="Prasanna A.N."/>
            <person name="Walter M.C."/>
            <person name="O'Connor E."/>
            <person name="Balint B."/>
            <person name="Krizsan K."/>
            <person name="Kiss B."/>
            <person name="Hess J."/>
            <person name="Varga T."/>
            <person name="Slot J."/>
            <person name="Riley R."/>
            <person name="Boka B."/>
            <person name="Rigling D."/>
            <person name="Barry K."/>
            <person name="Lee J."/>
            <person name="Mihaltcheva S."/>
            <person name="LaButti K."/>
            <person name="Lipzen A."/>
            <person name="Waldron R."/>
            <person name="Moloney N.M."/>
            <person name="Sperisen C."/>
            <person name="Kredics L."/>
            <person name="Vagvoelgyi C."/>
            <person name="Patrignani A."/>
            <person name="Fitzpatrick D."/>
            <person name="Nagy I."/>
            <person name="Doyle S."/>
            <person name="Anderson J.B."/>
            <person name="Grigoriev I.V."/>
            <person name="Gueldener U."/>
            <person name="Muensterkoetter M."/>
            <person name="Nagy L.G."/>
        </authorList>
    </citation>
    <scope>NUCLEOTIDE SEQUENCE [LARGE SCALE GENOMIC DNA]</scope>
    <source>
        <strain evidence="2">Ar21-2</strain>
    </source>
</reference>
<organism evidence="1 2">
    <name type="scientific">Armillaria gallica</name>
    <name type="common">Bulbous honey fungus</name>
    <name type="synonym">Armillaria bulbosa</name>
    <dbReference type="NCBI Taxonomy" id="47427"/>
    <lineage>
        <taxon>Eukaryota</taxon>
        <taxon>Fungi</taxon>
        <taxon>Dikarya</taxon>
        <taxon>Basidiomycota</taxon>
        <taxon>Agaricomycotina</taxon>
        <taxon>Agaricomycetes</taxon>
        <taxon>Agaricomycetidae</taxon>
        <taxon>Agaricales</taxon>
        <taxon>Marasmiineae</taxon>
        <taxon>Physalacriaceae</taxon>
        <taxon>Armillaria</taxon>
    </lineage>
</organism>